<dbReference type="STRING" id="321267.SHM7688_00048"/>
<sequence>MENLNDTQAALFSGFFSAILIGGLAGWLAAKMVRGGGFGLIGNVLLGIGGAVLAHFLLPLLGVSLGTGFIGSVLSAMIGAAVVLLIIRLIKSA</sequence>
<dbReference type="EMBL" id="CYPW01000001">
    <property type="protein sequence ID" value="CUH50621.1"/>
    <property type="molecule type" value="Genomic_DNA"/>
</dbReference>
<gene>
    <name evidence="8" type="ORF">SHM7688_00048</name>
</gene>
<comment type="similarity">
    <text evidence="2">Belongs to the UPF0410 family.</text>
</comment>
<evidence type="ECO:0000256" key="6">
    <source>
        <dbReference type="ARBA" id="ARBA00023136"/>
    </source>
</evidence>
<comment type="subcellular location">
    <subcellularLocation>
        <location evidence="1">Cell membrane</location>
        <topology evidence="1">Multi-pass membrane protein</topology>
    </subcellularLocation>
</comment>
<evidence type="ECO:0000313" key="9">
    <source>
        <dbReference type="Proteomes" id="UP000054823"/>
    </source>
</evidence>
<dbReference type="RefSeq" id="WP_058238016.1">
    <property type="nucleotide sequence ID" value="NZ_CYPW01000001.1"/>
</dbReference>
<evidence type="ECO:0000256" key="7">
    <source>
        <dbReference type="SAM" id="Phobius"/>
    </source>
</evidence>
<keyword evidence="4 7" id="KW-0812">Transmembrane</keyword>
<evidence type="ECO:0000256" key="2">
    <source>
        <dbReference type="ARBA" id="ARBA00011006"/>
    </source>
</evidence>
<dbReference type="AlphaFoldDB" id="A0A0P1EJE8"/>
<organism evidence="8 9">
    <name type="scientific">Shimia marina</name>
    <dbReference type="NCBI Taxonomy" id="321267"/>
    <lineage>
        <taxon>Bacteria</taxon>
        <taxon>Pseudomonadati</taxon>
        <taxon>Pseudomonadota</taxon>
        <taxon>Alphaproteobacteria</taxon>
        <taxon>Rhodobacterales</taxon>
        <taxon>Roseobacteraceae</taxon>
    </lineage>
</organism>
<name>A0A0P1EJE8_9RHOB</name>
<accession>A0A0P1EJE8</accession>
<dbReference type="PANTHER" id="PTHR33884:SF3">
    <property type="entry name" value="UPF0410 PROTEIN YMGE"/>
    <property type="match status" value="1"/>
</dbReference>
<feature type="transmembrane region" description="Helical" evidence="7">
    <location>
        <begin position="69"/>
        <end position="90"/>
    </location>
</feature>
<evidence type="ECO:0000256" key="1">
    <source>
        <dbReference type="ARBA" id="ARBA00004651"/>
    </source>
</evidence>
<dbReference type="Pfam" id="PF04226">
    <property type="entry name" value="Transgly_assoc"/>
    <property type="match status" value="1"/>
</dbReference>
<evidence type="ECO:0000256" key="4">
    <source>
        <dbReference type="ARBA" id="ARBA00022692"/>
    </source>
</evidence>
<evidence type="ECO:0000256" key="5">
    <source>
        <dbReference type="ARBA" id="ARBA00022989"/>
    </source>
</evidence>
<dbReference type="OrthoDB" id="9815411at2"/>
<keyword evidence="6 7" id="KW-0472">Membrane</keyword>
<keyword evidence="5 7" id="KW-1133">Transmembrane helix</keyword>
<dbReference type="InterPro" id="IPR007341">
    <property type="entry name" value="Transgly_assoc"/>
</dbReference>
<protein>
    <submittedName>
        <fullName evidence="8">Transglycosylase associated protein</fullName>
    </submittedName>
</protein>
<evidence type="ECO:0000313" key="8">
    <source>
        <dbReference type="EMBL" id="CUH50621.1"/>
    </source>
</evidence>
<dbReference type="Proteomes" id="UP000054823">
    <property type="component" value="Unassembled WGS sequence"/>
</dbReference>
<keyword evidence="3" id="KW-1003">Cell membrane</keyword>
<keyword evidence="9" id="KW-1185">Reference proteome</keyword>
<evidence type="ECO:0000256" key="3">
    <source>
        <dbReference type="ARBA" id="ARBA00022475"/>
    </source>
</evidence>
<feature type="transmembrane region" description="Helical" evidence="7">
    <location>
        <begin position="12"/>
        <end position="30"/>
    </location>
</feature>
<dbReference type="GO" id="GO:0005886">
    <property type="term" value="C:plasma membrane"/>
    <property type="evidence" value="ECO:0007669"/>
    <property type="project" value="UniProtKB-SubCell"/>
</dbReference>
<proteinExistence type="inferred from homology"/>
<dbReference type="PANTHER" id="PTHR33884">
    <property type="entry name" value="UPF0410 PROTEIN YMGE"/>
    <property type="match status" value="1"/>
</dbReference>
<reference evidence="8 9" key="1">
    <citation type="submission" date="2015-09" db="EMBL/GenBank/DDBJ databases">
        <authorList>
            <consortium name="Swine Surveillance"/>
        </authorList>
    </citation>
    <scope>NUCLEOTIDE SEQUENCE [LARGE SCALE GENOMIC DNA]</scope>
    <source>
        <strain evidence="8 9">CECT 7688</strain>
    </source>
</reference>
<feature type="transmembrane region" description="Helical" evidence="7">
    <location>
        <begin position="37"/>
        <end position="57"/>
    </location>
</feature>